<accession>A0AAD4G9J0</accession>
<sequence>TKQPIRLFYRPPLDCIQSLLSHLLLTPHISFVPRKIWTSAARVCRIYEDWMSGDQAWEIQEVLPQGATVLDVILSSDKMNISFMSGNRMAYPLLISLANITPDIRSKISLHTYLLLTLLPIPKFIHKTSRVRGLLHDRLIHRALNEVLEPLKTAAHIGIMMNDPIGNLQYCFTPLAGYIADTPEQALMACTNPKASPYMTATSKNFGDPLDTRISTPFLHPLCTGLHTVVAQEQCSPNDYVSFLKVAKKFFLNGVIEPCWVDWPLSCPSRFLHIEPLHHFHQFSWDHDVKWCVEVVTPVEIDFRFSLLQPAVGYCGFEDSISSLKQVTRRNHCSIQFLLAVHPLVEFRYRAQAPVFSDQLLSKLMEALELFHDNKDAVVQANGRKDSWEIPKLELLQSVVSNI</sequence>
<reference evidence="1" key="2">
    <citation type="journal article" date="2020" name="Nat. Commun.">
        <title>Large-scale genome sequencing of mycorrhizal fungi provides insights into the early evolution of symbiotic traits.</title>
        <authorList>
            <person name="Miyauchi S."/>
            <person name="Kiss E."/>
            <person name="Kuo A."/>
            <person name="Drula E."/>
            <person name="Kohler A."/>
            <person name="Sanchez-Garcia M."/>
            <person name="Morin E."/>
            <person name="Andreopoulos B."/>
            <person name="Barry K.W."/>
            <person name="Bonito G."/>
            <person name="Buee M."/>
            <person name="Carver A."/>
            <person name="Chen C."/>
            <person name="Cichocki N."/>
            <person name="Clum A."/>
            <person name="Culley D."/>
            <person name="Crous P.W."/>
            <person name="Fauchery L."/>
            <person name="Girlanda M."/>
            <person name="Hayes R.D."/>
            <person name="Keri Z."/>
            <person name="LaButti K."/>
            <person name="Lipzen A."/>
            <person name="Lombard V."/>
            <person name="Magnuson J."/>
            <person name="Maillard F."/>
            <person name="Murat C."/>
            <person name="Nolan M."/>
            <person name="Ohm R.A."/>
            <person name="Pangilinan J."/>
            <person name="Pereira M.F."/>
            <person name="Perotto S."/>
            <person name="Peter M."/>
            <person name="Pfister S."/>
            <person name="Riley R."/>
            <person name="Sitrit Y."/>
            <person name="Stielow J.B."/>
            <person name="Szollosi G."/>
            <person name="Zifcakova L."/>
            <person name="Stursova M."/>
            <person name="Spatafora J.W."/>
            <person name="Tedersoo L."/>
            <person name="Vaario L.M."/>
            <person name="Yamada A."/>
            <person name="Yan M."/>
            <person name="Wang P."/>
            <person name="Xu J."/>
            <person name="Bruns T."/>
            <person name="Baldrian P."/>
            <person name="Vilgalys R."/>
            <person name="Dunand C."/>
            <person name="Henrissat B."/>
            <person name="Grigoriev I.V."/>
            <person name="Hibbett D."/>
            <person name="Nagy L.G."/>
            <person name="Martin F.M."/>
        </authorList>
    </citation>
    <scope>NUCLEOTIDE SEQUENCE</scope>
    <source>
        <strain evidence="1">BED1</strain>
    </source>
</reference>
<gene>
    <name evidence="1" type="ORF">L210DRAFT_3414405</name>
</gene>
<protein>
    <submittedName>
        <fullName evidence="1">Uncharacterized protein</fullName>
    </submittedName>
</protein>
<comment type="caution">
    <text evidence="1">The sequence shown here is derived from an EMBL/GenBank/DDBJ whole genome shotgun (WGS) entry which is preliminary data.</text>
</comment>
<reference evidence="1" key="1">
    <citation type="submission" date="2019-10" db="EMBL/GenBank/DDBJ databases">
        <authorList>
            <consortium name="DOE Joint Genome Institute"/>
            <person name="Kuo A."/>
            <person name="Miyauchi S."/>
            <person name="Kiss E."/>
            <person name="Drula E."/>
            <person name="Kohler A."/>
            <person name="Sanchez-Garcia M."/>
            <person name="Andreopoulos B."/>
            <person name="Barry K.W."/>
            <person name="Bonito G."/>
            <person name="Buee M."/>
            <person name="Carver A."/>
            <person name="Chen C."/>
            <person name="Cichocki N."/>
            <person name="Clum A."/>
            <person name="Culley D."/>
            <person name="Crous P.W."/>
            <person name="Fauchery L."/>
            <person name="Girlanda M."/>
            <person name="Hayes R."/>
            <person name="Keri Z."/>
            <person name="LaButti K."/>
            <person name="Lipzen A."/>
            <person name="Lombard V."/>
            <person name="Magnuson J."/>
            <person name="Maillard F."/>
            <person name="Morin E."/>
            <person name="Murat C."/>
            <person name="Nolan M."/>
            <person name="Ohm R."/>
            <person name="Pangilinan J."/>
            <person name="Pereira M."/>
            <person name="Perotto S."/>
            <person name="Peter M."/>
            <person name="Riley R."/>
            <person name="Sitrit Y."/>
            <person name="Stielow B."/>
            <person name="Szollosi G."/>
            <person name="Zifcakova L."/>
            <person name="Stursova M."/>
            <person name="Spatafora J.W."/>
            <person name="Tedersoo L."/>
            <person name="Vaario L.-M."/>
            <person name="Yamada A."/>
            <person name="Yan M."/>
            <person name="Wang P."/>
            <person name="Xu J."/>
            <person name="Bruns T."/>
            <person name="Baldrian P."/>
            <person name="Vilgalys R."/>
            <person name="Henrissat B."/>
            <person name="Grigoriev I.V."/>
            <person name="Hibbett D."/>
            <person name="Nagy L.G."/>
            <person name="Martin F.M."/>
        </authorList>
    </citation>
    <scope>NUCLEOTIDE SEQUENCE</scope>
    <source>
        <strain evidence="1">BED1</strain>
    </source>
</reference>
<dbReference type="Proteomes" id="UP001194468">
    <property type="component" value="Unassembled WGS sequence"/>
</dbReference>
<name>A0AAD4G9J0_BOLED</name>
<organism evidence="1 2">
    <name type="scientific">Boletus edulis BED1</name>
    <dbReference type="NCBI Taxonomy" id="1328754"/>
    <lineage>
        <taxon>Eukaryota</taxon>
        <taxon>Fungi</taxon>
        <taxon>Dikarya</taxon>
        <taxon>Basidiomycota</taxon>
        <taxon>Agaricomycotina</taxon>
        <taxon>Agaricomycetes</taxon>
        <taxon>Agaricomycetidae</taxon>
        <taxon>Boletales</taxon>
        <taxon>Boletineae</taxon>
        <taxon>Boletaceae</taxon>
        <taxon>Boletoideae</taxon>
        <taxon>Boletus</taxon>
    </lineage>
</organism>
<keyword evidence="2" id="KW-1185">Reference proteome</keyword>
<dbReference type="InterPro" id="IPR041078">
    <property type="entry name" value="Plavaka"/>
</dbReference>
<dbReference type="Pfam" id="PF18759">
    <property type="entry name" value="Plavaka"/>
    <property type="match status" value="1"/>
</dbReference>
<evidence type="ECO:0000313" key="1">
    <source>
        <dbReference type="EMBL" id="KAF8432100.1"/>
    </source>
</evidence>
<dbReference type="EMBL" id="WHUW01000043">
    <property type="protein sequence ID" value="KAF8432100.1"/>
    <property type="molecule type" value="Genomic_DNA"/>
</dbReference>
<feature type="non-terminal residue" evidence="1">
    <location>
        <position position="403"/>
    </location>
</feature>
<proteinExistence type="predicted"/>
<evidence type="ECO:0000313" key="2">
    <source>
        <dbReference type="Proteomes" id="UP001194468"/>
    </source>
</evidence>
<dbReference type="AlphaFoldDB" id="A0AAD4G9J0"/>